<dbReference type="InterPro" id="IPR005225">
    <property type="entry name" value="Small_GTP-bd"/>
</dbReference>
<protein>
    <submittedName>
        <fullName evidence="9">Uncharacterized protein</fullName>
    </submittedName>
</protein>
<dbReference type="InterPro" id="IPR001806">
    <property type="entry name" value="Small_GTPase"/>
</dbReference>
<proteinExistence type="inferred from homology"/>
<dbReference type="NCBIfam" id="TIGR00231">
    <property type="entry name" value="small_GTP"/>
    <property type="match status" value="1"/>
</dbReference>
<keyword evidence="3" id="KW-0547">Nucleotide-binding</keyword>
<dbReference type="AlphaFoldDB" id="A0AAV2I0Q4"/>
<keyword evidence="6" id="KW-0449">Lipoprotein</keyword>
<evidence type="ECO:0000256" key="6">
    <source>
        <dbReference type="ARBA" id="ARBA00023288"/>
    </source>
</evidence>
<keyword evidence="10" id="KW-1185">Reference proteome</keyword>
<dbReference type="SMART" id="SM00177">
    <property type="entry name" value="ARF"/>
    <property type="match status" value="1"/>
</dbReference>
<organism evidence="9 10">
    <name type="scientific">Lymnaea stagnalis</name>
    <name type="common">Great pond snail</name>
    <name type="synonym">Helix stagnalis</name>
    <dbReference type="NCBI Taxonomy" id="6523"/>
    <lineage>
        <taxon>Eukaryota</taxon>
        <taxon>Metazoa</taxon>
        <taxon>Spiralia</taxon>
        <taxon>Lophotrochozoa</taxon>
        <taxon>Mollusca</taxon>
        <taxon>Gastropoda</taxon>
        <taxon>Heterobranchia</taxon>
        <taxon>Euthyneura</taxon>
        <taxon>Panpulmonata</taxon>
        <taxon>Hygrophila</taxon>
        <taxon>Lymnaeoidea</taxon>
        <taxon>Lymnaeidae</taxon>
        <taxon>Lymnaea</taxon>
    </lineage>
</organism>
<dbReference type="Pfam" id="PF00071">
    <property type="entry name" value="Ras"/>
    <property type="match status" value="1"/>
</dbReference>
<reference evidence="9 10" key="1">
    <citation type="submission" date="2024-04" db="EMBL/GenBank/DDBJ databases">
        <authorList>
            <consortium name="Genoscope - CEA"/>
            <person name="William W."/>
        </authorList>
    </citation>
    <scope>NUCLEOTIDE SEQUENCE [LARGE SCALE GENOMIC DNA]</scope>
</reference>
<dbReference type="GO" id="GO:0003924">
    <property type="term" value="F:GTPase activity"/>
    <property type="evidence" value="ECO:0007669"/>
    <property type="project" value="InterPro"/>
</dbReference>
<dbReference type="GO" id="GO:0012505">
    <property type="term" value="C:endomembrane system"/>
    <property type="evidence" value="ECO:0007669"/>
    <property type="project" value="UniProtKB-SubCell"/>
</dbReference>
<evidence type="ECO:0000256" key="2">
    <source>
        <dbReference type="ARBA" id="ARBA00006270"/>
    </source>
</evidence>
<dbReference type="PROSITE" id="PS51420">
    <property type="entry name" value="RHO"/>
    <property type="match status" value="1"/>
</dbReference>
<dbReference type="SMART" id="SM00174">
    <property type="entry name" value="RHO"/>
    <property type="match status" value="1"/>
</dbReference>
<evidence type="ECO:0000256" key="1">
    <source>
        <dbReference type="ARBA" id="ARBA00004308"/>
    </source>
</evidence>
<evidence type="ECO:0000256" key="4">
    <source>
        <dbReference type="ARBA" id="ARBA00023134"/>
    </source>
</evidence>
<dbReference type="FunFam" id="3.40.50.300:FF:000586">
    <property type="entry name" value="Rab family GTPase"/>
    <property type="match status" value="1"/>
</dbReference>
<feature type="region of interest" description="Disordered" evidence="8">
    <location>
        <begin position="192"/>
        <end position="231"/>
    </location>
</feature>
<comment type="subcellular location">
    <subcellularLocation>
        <location evidence="1">Endomembrane system</location>
    </subcellularLocation>
</comment>
<evidence type="ECO:0000256" key="3">
    <source>
        <dbReference type="ARBA" id="ARBA00022741"/>
    </source>
</evidence>
<dbReference type="Proteomes" id="UP001497497">
    <property type="component" value="Unassembled WGS sequence"/>
</dbReference>
<dbReference type="GO" id="GO:0005525">
    <property type="term" value="F:GTP binding"/>
    <property type="evidence" value="ECO:0007669"/>
    <property type="project" value="UniProtKB-KW"/>
</dbReference>
<comment type="caution">
    <text evidence="9">The sequence shown here is derived from an EMBL/GenBank/DDBJ whole genome shotgun (WGS) entry which is preliminary data.</text>
</comment>
<feature type="compositionally biased region" description="Polar residues" evidence="8">
    <location>
        <begin position="216"/>
        <end position="231"/>
    </location>
</feature>
<dbReference type="InterPro" id="IPR027417">
    <property type="entry name" value="P-loop_NTPase"/>
</dbReference>
<dbReference type="SMART" id="SM00176">
    <property type="entry name" value="RAN"/>
    <property type="match status" value="1"/>
</dbReference>
<dbReference type="Gene3D" id="3.40.50.300">
    <property type="entry name" value="P-loop containing nucleotide triphosphate hydrolases"/>
    <property type="match status" value="1"/>
</dbReference>
<sequence length="231" mass="26005">MGGELKEGRTSSNETVSYLFKIIIVGTESVGKTCFLKRFIDQTFSDSYLPTIGVDFCTKTFRTENGEVVKLQVWDTAGQERFRTITNSYYRGAQGVILMYDITKKATFDQIPTWLDQIEQHTVPERVLLIVGNKADGDESNRQVRREEGTKLASERNCTFFETSARADINVSNVFQALIEKLLTEHKENKQDLKSCTAPGPVGSTRRGPIKLFGSKRNSTGKQNKNSKCLL</sequence>
<evidence type="ECO:0000256" key="8">
    <source>
        <dbReference type="SAM" id="MobiDB-lite"/>
    </source>
</evidence>
<keyword evidence="5" id="KW-0472">Membrane</keyword>
<dbReference type="SMART" id="SM00173">
    <property type="entry name" value="RAS"/>
    <property type="match status" value="1"/>
</dbReference>
<dbReference type="InterPro" id="IPR050305">
    <property type="entry name" value="Small_GTPase_Rab"/>
</dbReference>
<accession>A0AAV2I0Q4</accession>
<name>A0AAV2I0Q4_LYMST</name>
<evidence type="ECO:0000313" key="9">
    <source>
        <dbReference type="EMBL" id="CAL1540160.1"/>
    </source>
</evidence>
<dbReference type="PANTHER" id="PTHR47980">
    <property type="entry name" value="LD44762P"/>
    <property type="match status" value="1"/>
</dbReference>
<dbReference type="EMBL" id="CAXITT010000374">
    <property type="protein sequence ID" value="CAL1540160.1"/>
    <property type="molecule type" value="Genomic_DNA"/>
</dbReference>
<dbReference type="PROSITE" id="PS51421">
    <property type="entry name" value="RAS"/>
    <property type="match status" value="1"/>
</dbReference>
<evidence type="ECO:0000256" key="5">
    <source>
        <dbReference type="ARBA" id="ARBA00023136"/>
    </source>
</evidence>
<dbReference type="SMART" id="SM00175">
    <property type="entry name" value="RAB"/>
    <property type="match status" value="1"/>
</dbReference>
<evidence type="ECO:0000256" key="7">
    <source>
        <dbReference type="ARBA" id="ARBA00023289"/>
    </source>
</evidence>
<gene>
    <name evidence="9" type="ORF">GSLYS_00013886001</name>
</gene>
<dbReference type="PRINTS" id="PR00449">
    <property type="entry name" value="RASTRNSFRMNG"/>
</dbReference>
<evidence type="ECO:0000313" key="10">
    <source>
        <dbReference type="Proteomes" id="UP001497497"/>
    </source>
</evidence>
<comment type="similarity">
    <text evidence="2">Belongs to the small GTPase superfamily. Rab family.</text>
</comment>
<keyword evidence="4" id="KW-0342">GTP-binding</keyword>
<keyword evidence="7" id="KW-0636">Prenylation</keyword>
<dbReference type="PROSITE" id="PS51419">
    <property type="entry name" value="RAB"/>
    <property type="match status" value="1"/>
</dbReference>
<dbReference type="CDD" id="cd00154">
    <property type="entry name" value="Rab"/>
    <property type="match status" value="1"/>
</dbReference>
<dbReference type="SUPFAM" id="SSF52540">
    <property type="entry name" value="P-loop containing nucleoside triphosphate hydrolases"/>
    <property type="match status" value="1"/>
</dbReference>